<dbReference type="PANTHER" id="PTHR35901">
    <property type="entry name" value="RIBONUCLEASE VAPC3"/>
    <property type="match status" value="1"/>
</dbReference>
<keyword evidence="1" id="KW-0460">Magnesium</keyword>
<dbReference type="CDD" id="cd09873">
    <property type="entry name" value="PIN_Pae0151-like"/>
    <property type="match status" value="1"/>
</dbReference>
<dbReference type="PANTHER" id="PTHR35901:SF1">
    <property type="entry name" value="EXONUCLEASE VAPC9"/>
    <property type="match status" value="1"/>
</dbReference>
<dbReference type="Proteomes" id="UP000248044">
    <property type="component" value="Chromosome"/>
</dbReference>
<dbReference type="AlphaFoldDB" id="A0A2U9IDA0"/>
<sequence>MEERKIKYLFDSSAIFDLTKLGGKALDFLKNNYTITLAYYELGNILWKYKDKLGIEAVFNALSAALSFVNIIEVKLDKEIVEEAIKNNLTYYDSAYLVTAKRIGAKLVSLDKDLINNGAITMKDLLKMN</sequence>
<gene>
    <name evidence="3" type="ORF">DFR85_04730</name>
</gene>
<evidence type="ECO:0000259" key="2">
    <source>
        <dbReference type="Pfam" id="PF01850"/>
    </source>
</evidence>
<evidence type="ECO:0000313" key="4">
    <source>
        <dbReference type="Proteomes" id="UP000248044"/>
    </source>
</evidence>
<feature type="domain" description="PIN" evidence="2">
    <location>
        <begin position="8"/>
        <end position="115"/>
    </location>
</feature>
<protein>
    <recommendedName>
        <fullName evidence="2">PIN domain-containing protein</fullName>
    </recommendedName>
</protein>
<name>A0A2U9IDA0_9CREN</name>
<proteinExistence type="predicted"/>
<dbReference type="RefSeq" id="WP_110269901.1">
    <property type="nucleotide sequence ID" value="NZ_CP029289.2"/>
</dbReference>
<dbReference type="OrthoDB" id="168412at2157"/>
<dbReference type="Pfam" id="PF01850">
    <property type="entry name" value="PIN"/>
    <property type="match status" value="1"/>
</dbReference>
<reference evidence="3 4" key="1">
    <citation type="submission" date="2018-05" db="EMBL/GenBank/DDBJ databases">
        <title>Complete Genome Sequences of Extremely Thermoacidophilic, Metal-Mobilizing Type-Strain Members of the Archaeal Family Sulfolobaceae: Acidianus brierleyi DSM-1651T, Acidianus sulfidivorans DSM-18786T, Metallosphaera hakonensis DSM-7519T, and Metallosphaera prunae DSM-10039T.</title>
        <authorList>
            <person name="Counts J.A."/>
            <person name="Kelly R.M."/>
        </authorList>
    </citation>
    <scope>NUCLEOTIDE SEQUENCE [LARGE SCALE GENOMIC DNA]</scope>
    <source>
        <strain evidence="3 4">DSM 1651</strain>
    </source>
</reference>
<dbReference type="KEGG" id="abri:DFR85_04730"/>
<evidence type="ECO:0000256" key="1">
    <source>
        <dbReference type="ARBA" id="ARBA00022842"/>
    </source>
</evidence>
<dbReference type="InterPro" id="IPR051619">
    <property type="entry name" value="TypeII_TA_RNase_PINc/VapC"/>
</dbReference>
<dbReference type="SUPFAM" id="SSF88723">
    <property type="entry name" value="PIN domain-like"/>
    <property type="match status" value="1"/>
</dbReference>
<dbReference type="InterPro" id="IPR044153">
    <property type="entry name" value="PIN_Pae0151-like"/>
</dbReference>
<accession>A0A2U9IDA0</accession>
<dbReference type="InterPro" id="IPR029060">
    <property type="entry name" value="PIN-like_dom_sf"/>
</dbReference>
<dbReference type="Gene3D" id="3.40.50.1010">
    <property type="entry name" value="5'-nuclease"/>
    <property type="match status" value="1"/>
</dbReference>
<dbReference type="EMBL" id="CP029289">
    <property type="protein sequence ID" value="AWR94018.1"/>
    <property type="molecule type" value="Genomic_DNA"/>
</dbReference>
<evidence type="ECO:0000313" key="3">
    <source>
        <dbReference type="EMBL" id="AWR94018.1"/>
    </source>
</evidence>
<organism evidence="3 4">
    <name type="scientific">Acidianus brierleyi</name>
    <dbReference type="NCBI Taxonomy" id="41673"/>
    <lineage>
        <taxon>Archaea</taxon>
        <taxon>Thermoproteota</taxon>
        <taxon>Thermoprotei</taxon>
        <taxon>Sulfolobales</taxon>
        <taxon>Sulfolobaceae</taxon>
        <taxon>Acidianus</taxon>
    </lineage>
</organism>
<dbReference type="InterPro" id="IPR002716">
    <property type="entry name" value="PIN_dom"/>
</dbReference>
<dbReference type="GeneID" id="36831436"/>
<keyword evidence="4" id="KW-1185">Reference proteome</keyword>